<dbReference type="InterPro" id="IPR003593">
    <property type="entry name" value="AAA+_ATPase"/>
</dbReference>
<keyword evidence="3" id="KW-0472">Membrane</keyword>
<dbReference type="KEGG" id="chrm:FYK34_14175"/>
<dbReference type="GO" id="GO:0016887">
    <property type="term" value="F:ATP hydrolysis activity"/>
    <property type="evidence" value="ECO:0007669"/>
    <property type="project" value="InterPro"/>
</dbReference>
<reference evidence="9 10" key="1">
    <citation type="submission" date="2019-08" db="EMBL/GenBank/DDBJ databases">
        <title>Chromobacterium paludis, a novel bacterium isolated from a Maryland marsh pond.</title>
        <authorList>
            <person name="Blackburn M.B."/>
            <person name="Gundersen-Rindal D.E."/>
        </authorList>
    </citation>
    <scope>NUCLEOTIDE SEQUENCE [LARGE SCALE GENOMIC DNA]</scope>
    <source>
        <strain evidence="10">IIBBL 257-1</strain>
    </source>
</reference>
<dbReference type="FunFam" id="3.40.50.300:FF:000134">
    <property type="entry name" value="Iron-enterobactin ABC transporter ATP-binding protein"/>
    <property type="match status" value="1"/>
</dbReference>
<proteinExistence type="inferred from homology"/>
<protein>
    <submittedName>
        <fullName evidence="9">ABC transporter ATP-binding protein</fullName>
    </submittedName>
</protein>
<keyword evidence="3" id="KW-1003">Cell membrane</keyword>
<dbReference type="PROSITE" id="PS50893">
    <property type="entry name" value="ABC_TRANSPORTER_2"/>
    <property type="match status" value="1"/>
</dbReference>
<dbReference type="SUPFAM" id="SSF52540">
    <property type="entry name" value="P-loop containing nucleoside triphosphate hydrolases"/>
    <property type="match status" value="1"/>
</dbReference>
<evidence type="ECO:0000256" key="2">
    <source>
        <dbReference type="ARBA" id="ARBA00022448"/>
    </source>
</evidence>
<evidence type="ECO:0000256" key="3">
    <source>
        <dbReference type="ARBA" id="ARBA00022475"/>
    </source>
</evidence>
<evidence type="ECO:0000313" key="9">
    <source>
        <dbReference type="EMBL" id="QEL56631.1"/>
    </source>
</evidence>
<keyword evidence="10" id="KW-1185">Reference proteome</keyword>
<evidence type="ECO:0000259" key="8">
    <source>
        <dbReference type="PROSITE" id="PS50893"/>
    </source>
</evidence>
<dbReference type="GO" id="GO:0005524">
    <property type="term" value="F:ATP binding"/>
    <property type="evidence" value="ECO:0007669"/>
    <property type="project" value="UniProtKB-KW"/>
</dbReference>
<organism evidence="9 10">
    <name type="scientific">Chromobacterium paludis</name>
    <dbReference type="NCBI Taxonomy" id="2605945"/>
    <lineage>
        <taxon>Bacteria</taxon>
        <taxon>Pseudomonadati</taxon>
        <taxon>Pseudomonadota</taxon>
        <taxon>Betaproteobacteria</taxon>
        <taxon>Neisseriales</taxon>
        <taxon>Chromobacteriaceae</taxon>
        <taxon>Chromobacterium</taxon>
    </lineage>
</organism>
<evidence type="ECO:0000256" key="7">
    <source>
        <dbReference type="ARBA" id="ARBA00037066"/>
    </source>
</evidence>
<evidence type="ECO:0000256" key="5">
    <source>
        <dbReference type="ARBA" id="ARBA00022840"/>
    </source>
</evidence>
<dbReference type="InterPro" id="IPR017871">
    <property type="entry name" value="ABC_transporter-like_CS"/>
</dbReference>
<sequence>MAETMTLKVRGLGYAIAGRALLRDIRLDLPAGRVSALLGPNGAGKTTLLRLLAGLAAPSHGAVRLNGQCVSRMDARRRARLIAWVPQHLPADIPLTVSEFVALGRMPYLGAFARAAEPDRAAVAEALATVELDGHAGKRLDALSGGERQRAAIARALAQQAPLILLDEPTNHLDLRHQHKLQLLLRELAAQGKTVVQVLHDLTLAAEYADRVALLNDGRLAADGAPNAVLTPERLLAVYRWPVRLQHHIPPWAA</sequence>
<evidence type="ECO:0000256" key="6">
    <source>
        <dbReference type="ARBA" id="ARBA00022967"/>
    </source>
</evidence>
<keyword evidence="4" id="KW-0547">Nucleotide-binding</keyword>
<dbReference type="Pfam" id="PF00005">
    <property type="entry name" value="ABC_tran"/>
    <property type="match status" value="1"/>
</dbReference>
<keyword evidence="6" id="KW-1278">Translocase</keyword>
<name>A0A5C1DIQ8_9NEIS</name>
<dbReference type="Gene3D" id="3.40.50.300">
    <property type="entry name" value="P-loop containing nucleotide triphosphate hydrolases"/>
    <property type="match status" value="1"/>
</dbReference>
<dbReference type="AlphaFoldDB" id="A0A5C1DIQ8"/>
<feature type="domain" description="ABC transporter" evidence="8">
    <location>
        <begin position="7"/>
        <end position="242"/>
    </location>
</feature>
<dbReference type="PROSITE" id="PS00211">
    <property type="entry name" value="ABC_TRANSPORTER_1"/>
    <property type="match status" value="1"/>
</dbReference>
<comment type="similarity">
    <text evidence="1">Belongs to the ABC transporter superfamily.</text>
</comment>
<comment type="function">
    <text evidence="7">Part of the ABC transporter complex HmuTUV involved in hemin import. Responsible for energy coupling to the transport system.</text>
</comment>
<dbReference type="RefSeq" id="WP_149297469.1">
    <property type="nucleotide sequence ID" value="NZ_CP043473.1"/>
</dbReference>
<dbReference type="Proteomes" id="UP000322079">
    <property type="component" value="Chromosome"/>
</dbReference>
<dbReference type="EMBL" id="CP043473">
    <property type="protein sequence ID" value="QEL56631.1"/>
    <property type="molecule type" value="Genomic_DNA"/>
</dbReference>
<dbReference type="PANTHER" id="PTHR42794:SF1">
    <property type="entry name" value="HEMIN IMPORT ATP-BINDING PROTEIN HMUV"/>
    <property type="match status" value="1"/>
</dbReference>
<dbReference type="InterPro" id="IPR003439">
    <property type="entry name" value="ABC_transporter-like_ATP-bd"/>
</dbReference>
<keyword evidence="2" id="KW-0813">Transport</keyword>
<evidence type="ECO:0000313" key="10">
    <source>
        <dbReference type="Proteomes" id="UP000322079"/>
    </source>
</evidence>
<evidence type="ECO:0000256" key="4">
    <source>
        <dbReference type="ARBA" id="ARBA00022741"/>
    </source>
</evidence>
<dbReference type="SMART" id="SM00382">
    <property type="entry name" value="AAA"/>
    <property type="match status" value="1"/>
</dbReference>
<dbReference type="PANTHER" id="PTHR42794">
    <property type="entry name" value="HEMIN IMPORT ATP-BINDING PROTEIN HMUV"/>
    <property type="match status" value="1"/>
</dbReference>
<dbReference type="InterPro" id="IPR027417">
    <property type="entry name" value="P-loop_NTPase"/>
</dbReference>
<evidence type="ECO:0000256" key="1">
    <source>
        <dbReference type="ARBA" id="ARBA00005417"/>
    </source>
</evidence>
<gene>
    <name evidence="9" type="ORF">FYK34_14175</name>
</gene>
<accession>A0A5C1DIQ8</accession>
<keyword evidence="5 9" id="KW-0067">ATP-binding</keyword>